<gene>
    <name evidence="1" type="ORF">CHLNCDRAFT_136234</name>
</gene>
<name>E1ZJ98_CHLVA</name>
<dbReference type="RefSeq" id="XP_005846201.1">
    <property type="nucleotide sequence ID" value="XM_005846139.1"/>
</dbReference>
<dbReference type="KEGG" id="cvr:CHLNCDRAFT_136234"/>
<dbReference type="Gene3D" id="2.60.40.10">
    <property type="entry name" value="Immunoglobulins"/>
    <property type="match status" value="1"/>
</dbReference>
<reference evidence="1 2" key="1">
    <citation type="journal article" date="2010" name="Plant Cell">
        <title>The Chlorella variabilis NC64A genome reveals adaptation to photosymbiosis, coevolution with viruses, and cryptic sex.</title>
        <authorList>
            <person name="Blanc G."/>
            <person name="Duncan G."/>
            <person name="Agarkova I."/>
            <person name="Borodovsky M."/>
            <person name="Gurnon J."/>
            <person name="Kuo A."/>
            <person name="Lindquist E."/>
            <person name="Lucas S."/>
            <person name="Pangilinan J."/>
            <person name="Polle J."/>
            <person name="Salamov A."/>
            <person name="Terry A."/>
            <person name="Yamada T."/>
            <person name="Dunigan D.D."/>
            <person name="Grigoriev I.V."/>
            <person name="Claverie J.M."/>
            <person name="Van Etten J.L."/>
        </authorList>
    </citation>
    <scope>NUCLEOTIDE SEQUENCE [LARGE SCALE GENOMIC DNA]</scope>
    <source>
        <strain evidence="1 2">NC64A</strain>
    </source>
</reference>
<dbReference type="InterPro" id="IPR036116">
    <property type="entry name" value="FN3_sf"/>
</dbReference>
<accession>E1ZJ98</accession>
<sequence>MFLPSSKTSHDLLNPFRALSNCSVPGAPTIDGVAAEAGGDLRIAVLPPATDGGSSITAYFILGLPTNGGPILAAGGSLGQPAVDDAAATKTWGWLALGSSSSSSSSNPTTGRRASLFTLPAGSWQPGRTYRFLSWGVNSAGRGPDSAPFEFTTPHSECGALLSTVQSQLRR</sequence>
<dbReference type="SUPFAM" id="SSF49265">
    <property type="entry name" value="Fibronectin type III"/>
    <property type="match status" value="1"/>
</dbReference>
<protein>
    <recommendedName>
        <fullName evidence="3">Fibronectin type-III domain-containing protein</fullName>
    </recommendedName>
</protein>
<evidence type="ECO:0000313" key="2">
    <source>
        <dbReference type="Proteomes" id="UP000008141"/>
    </source>
</evidence>
<evidence type="ECO:0000313" key="1">
    <source>
        <dbReference type="EMBL" id="EFN54099.1"/>
    </source>
</evidence>
<dbReference type="Proteomes" id="UP000008141">
    <property type="component" value="Unassembled WGS sequence"/>
</dbReference>
<keyword evidence="2" id="KW-1185">Reference proteome</keyword>
<dbReference type="InterPro" id="IPR013783">
    <property type="entry name" value="Ig-like_fold"/>
</dbReference>
<evidence type="ECO:0008006" key="3">
    <source>
        <dbReference type="Google" id="ProtNLM"/>
    </source>
</evidence>
<dbReference type="AlphaFoldDB" id="E1ZJ98"/>
<dbReference type="InParanoid" id="E1ZJ98"/>
<dbReference type="EMBL" id="GL433849">
    <property type="protein sequence ID" value="EFN54099.1"/>
    <property type="molecule type" value="Genomic_DNA"/>
</dbReference>
<organism evidence="2">
    <name type="scientific">Chlorella variabilis</name>
    <name type="common">Green alga</name>
    <dbReference type="NCBI Taxonomy" id="554065"/>
    <lineage>
        <taxon>Eukaryota</taxon>
        <taxon>Viridiplantae</taxon>
        <taxon>Chlorophyta</taxon>
        <taxon>core chlorophytes</taxon>
        <taxon>Trebouxiophyceae</taxon>
        <taxon>Chlorellales</taxon>
        <taxon>Chlorellaceae</taxon>
        <taxon>Chlorella clade</taxon>
        <taxon>Chlorella</taxon>
    </lineage>
</organism>
<proteinExistence type="predicted"/>
<dbReference type="GeneID" id="17353286"/>